<dbReference type="Proteomes" id="UP001320245">
    <property type="component" value="Unassembled WGS sequence"/>
</dbReference>
<proteinExistence type="predicted"/>
<dbReference type="AlphaFoldDB" id="A0AAN9UIQ8"/>
<feature type="domain" description="SMODS and SLOG-associating 2TM effector" evidence="3">
    <location>
        <begin position="120"/>
        <end position="240"/>
    </location>
</feature>
<comment type="caution">
    <text evidence="4">The sequence shown here is derived from an EMBL/GenBank/DDBJ whole genome shotgun (WGS) entry which is preliminary data.</text>
</comment>
<dbReference type="EMBL" id="JAJSPL020000002">
    <property type="protein sequence ID" value="KAK7748770.1"/>
    <property type="molecule type" value="Genomic_DNA"/>
</dbReference>
<gene>
    <name evidence="4" type="ORF">SLS53_000794</name>
</gene>
<accession>A0AAN9UIQ8</accession>
<dbReference type="Pfam" id="PF18142">
    <property type="entry name" value="SLATT_fungal"/>
    <property type="match status" value="1"/>
</dbReference>
<keyword evidence="2" id="KW-0472">Membrane</keyword>
<evidence type="ECO:0000256" key="1">
    <source>
        <dbReference type="SAM" id="MobiDB-lite"/>
    </source>
</evidence>
<keyword evidence="5" id="KW-1185">Reference proteome</keyword>
<protein>
    <recommendedName>
        <fullName evidence="3">SMODS and SLOG-associating 2TM effector domain-containing protein</fullName>
    </recommendedName>
</protein>
<evidence type="ECO:0000313" key="5">
    <source>
        <dbReference type="Proteomes" id="UP001320245"/>
    </source>
</evidence>
<evidence type="ECO:0000259" key="3">
    <source>
        <dbReference type="Pfam" id="PF18142"/>
    </source>
</evidence>
<dbReference type="PANTHER" id="PTHR38793:SF3">
    <property type="entry name" value="SMODS AND SLOG-ASSOCIATING 2TM EFFECTOR DOMAIN-CONTAINING PROTEIN"/>
    <property type="match status" value="1"/>
</dbReference>
<dbReference type="InterPro" id="IPR041622">
    <property type="entry name" value="SLATT_fungi"/>
</dbReference>
<dbReference type="NCBIfam" id="NF033635">
    <property type="entry name" value="SLATT_fungal"/>
    <property type="match status" value="1"/>
</dbReference>
<feature type="transmembrane region" description="Helical" evidence="2">
    <location>
        <begin position="132"/>
        <end position="152"/>
    </location>
</feature>
<keyword evidence="2" id="KW-1133">Transmembrane helix</keyword>
<organism evidence="4 5">
    <name type="scientific">Cytospora paraplurivora</name>
    <dbReference type="NCBI Taxonomy" id="2898453"/>
    <lineage>
        <taxon>Eukaryota</taxon>
        <taxon>Fungi</taxon>
        <taxon>Dikarya</taxon>
        <taxon>Ascomycota</taxon>
        <taxon>Pezizomycotina</taxon>
        <taxon>Sordariomycetes</taxon>
        <taxon>Sordariomycetidae</taxon>
        <taxon>Diaporthales</taxon>
        <taxon>Cytosporaceae</taxon>
        <taxon>Cytospora</taxon>
    </lineage>
</organism>
<evidence type="ECO:0000256" key="2">
    <source>
        <dbReference type="SAM" id="Phobius"/>
    </source>
</evidence>
<name>A0AAN9UIQ8_9PEZI</name>
<keyword evidence="2" id="KW-0812">Transmembrane</keyword>
<evidence type="ECO:0000313" key="4">
    <source>
        <dbReference type="EMBL" id="KAK7748770.1"/>
    </source>
</evidence>
<sequence length="280" mass="29981">MSEPQKTTAPKNGEQTPSVSQSGSPQAQPASNGVPPLKTSIAASSLATDTIASAYQLSRASTQLQWPVPFGGHPRPPSDENIVIFRRAVGINSDLAPPATSSSSLLEQGVRKPTGIYLSVIEEQRKRSLEHFVMSWGLNLLHFTQIVIGATLAGLGSNATRHPALIVVAGSFNTIIAGVLALLKGQGGSERLHKDADEFRKLRDWIEETDALLATGIIGRNRKEVGVLVESVFRKYNSVKLSEESNRPDNYIPDPESALAIGPRSSGMLGNDRIGKRASI</sequence>
<feature type="region of interest" description="Disordered" evidence="1">
    <location>
        <begin position="1"/>
        <end position="36"/>
    </location>
</feature>
<feature type="compositionally biased region" description="Low complexity" evidence="1">
    <location>
        <begin position="17"/>
        <end position="31"/>
    </location>
</feature>
<dbReference type="PANTHER" id="PTHR38793">
    <property type="entry name" value="SLATT_FUNGAL DOMAIN-CONTAINING PROTEIN-RELATED"/>
    <property type="match status" value="1"/>
</dbReference>
<feature type="transmembrane region" description="Helical" evidence="2">
    <location>
        <begin position="164"/>
        <end position="183"/>
    </location>
</feature>
<feature type="compositionally biased region" description="Polar residues" evidence="1">
    <location>
        <begin position="1"/>
        <end position="16"/>
    </location>
</feature>
<reference evidence="4 5" key="1">
    <citation type="journal article" date="2023" name="PLoS ONE">
        <title>Cytospora paraplurivora sp. nov. isolated from orchards with fruit tree decline syndrome in Ontario, Canada.</title>
        <authorList>
            <person name="Ilyukhin E."/>
            <person name="Nguyen H.D.T."/>
            <person name="Castle A.J."/>
            <person name="Ellouze W."/>
        </authorList>
    </citation>
    <scope>NUCLEOTIDE SEQUENCE [LARGE SCALE GENOMIC DNA]</scope>
    <source>
        <strain evidence="4 5">FDS-564</strain>
    </source>
</reference>